<dbReference type="EMBL" id="CP089984">
    <property type="protein sequence ID" value="WXB16376.1"/>
    <property type="molecule type" value="Genomic_DNA"/>
</dbReference>
<evidence type="ECO:0000259" key="2">
    <source>
        <dbReference type="Pfam" id="PF01464"/>
    </source>
</evidence>
<dbReference type="RefSeq" id="WP_394826000.1">
    <property type="nucleotide sequence ID" value="NZ_CP089984.1"/>
</dbReference>
<dbReference type="InterPro" id="IPR008258">
    <property type="entry name" value="Transglycosylase_SLT_dom_1"/>
</dbReference>
<proteinExistence type="inferred from homology"/>
<dbReference type="Proteomes" id="UP001370348">
    <property type="component" value="Chromosome"/>
</dbReference>
<reference evidence="3 4" key="1">
    <citation type="submission" date="2021-12" db="EMBL/GenBank/DDBJ databases">
        <title>Discovery of the Pendulisporaceae a myxobacterial family with distinct sporulation behavior and unique specialized metabolism.</title>
        <authorList>
            <person name="Garcia R."/>
            <person name="Popoff A."/>
            <person name="Bader C.D."/>
            <person name="Loehr J."/>
            <person name="Walesch S."/>
            <person name="Walt C."/>
            <person name="Boldt J."/>
            <person name="Bunk B."/>
            <person name="Haeckl F.J.F.P.J."/>
            <person name="Gunesch A.P."/>
            <person name="Birkelbach J."/>
            <person name="Nuebel U."/>
            <person name="Pietschmann T."/>
            <person name="Bach T."/>
            <person name="Mueller R."/>
        </authorList>
    </citation>
    <scope>NUCLEOTIDE SEQUENCE [LARGE SCALE GENOMIC DNA]</scope>
    <source>
        <strain evidence="3 4">MSr11954</strain>
    </source>
</reference>
<dbReference type="PANTHER" id="PTHR37423:SF2">
    <property type="entry name" value="MEMBRANE-BOUND LYTIC MUREIN TRANSGLYCOSYLASE C"/>
    <property type="match status" value="1"/>
</dbReference>
<organism evidence="3 4">
    <name type="scientific">Pendulispora albinea</name>
    <dbReference type="NCBI Taxonomy" id="2741071"/>
    <lineage>
        <taxon>Bacteria</taxon>
        <taxon>Pseudomonadati</taxon>
        <taxon>Myxococcota</taxon>
        <taxon>Myxococcia</taxon>
        <taxon>Myxococcales</taxon>
        <taxon>Sorangiineae</taxon>
        <taxon>Pendulisporaceae</taxon>
        <taxon>Pendulispora</taxon>
    </lineage>
</organism>
<dbReference type="InterPro" id="IPR000189">
    <property type="entry name" value="Transglyc_AS"/>
</dbReference>
<comment type="similarity">
    <text evidence="1">Belongs to the transglycosylase Slt family.</text>
</comment>
<dbReference type="Gene3D" id="1.10.530.10">
    <property type="match status" value="1"/>
</dbReference>
<protein>
    <submittedName>
        <fullName evidence="3">Lytic transglycosylase domain-containing protein</fullName>
    </submittedName>
</protein>
<keyword evidence="4" id="KW-1185">Reference proteome</keyword>
<accession>A0ABZ2M4W2</accession>
<evidence type="ECO:0000313" key="4">
    <source>
        <dbReference type="Proteomes" id="UP001370348"/>
    </source>
</evidence>
<sequence length="210" mass="22700">MLAIALTGGVASADISQFTDAHGVIHITNARTASPASNGGKTATTAANATPAVNGKAALAVAPQDKNVLRFTRYDEWIRQASALYQIPEPLVRAVIKVESDYDARAISVSGARGLMQLMPNTADRLQVRDIHDPRENIFGGVRLLRILANAFNGDLELTVAAYNAGEEAVLRHRGIPPYAQTRQYVAKVTGYYRRYRATHDVVEASLGEL</sequence>
<dbReference type="SUPFAM" id="SSF53955">
    <property type="entry name" value="Lysozyme-like"/>
    <property type="match status" value="1"/>
</dbReference>
<dbReference type="CDD" id="cd00254">
    <property type="entry name" value="LT-like"/>
    <property type="match status" value="1"/>
</dbReference>
<evidence type="ECO:0000313" key="3">
    <source>
        <dbReference type="EMBL" id="WXB16376.1"/>
    </source>
</evidence>
<name>A0ABZ2M4W2_9BACT</name>
<dbReference type="PROSITE" id="PS00922">
    <property type="entry name" value="TRANSGLYCOSYLASE"/>
    <property type="match status" value="1"/>
</dbReference>
<dbReference type="InterPro" id="IPR023346">
    <property type="entry name" value="Lysozyme-like_dom_sf"/>
</dbReference>
<dbReference type="Pfam" id="PF01464">
    <property type="entry name" value="SLT"/>
    <property type="match status" value="1"/>
</dbReference>
<gene>
    <name evidence="3" type="ORF">LZC94_03650</name>
</gene>
<evidence type="ECO:0000256" key="1">
    <source>
        <dbReference type="ARBA" id="ARBA00007734"/>
    </source>
</evidence>
<feature type="domain" description="Transglycosylase SLT" evidence="2">
    <location>
        <begin position="78"/>
        <end position="175"/>
    </location>
</feature>
<dbReference type="PANTHER" id="PTHR37423">
    <property type="entry name" value="SOLUBLE LYTIC MUREIN TRANSGLYCOSYLASE-RELATED"/>
    <property type="match status" value="1"/>
</dbReference>